<evidence type="ECO:0000313" key="6">
    <source>
        <dbReference type="Proteomes" id="UP000265419"/>
    </source>
</evidence>
<dbReference type="InterPro" id="IPR000485">
    <property type="entry name" value="AsnC-type_HTH_dom"/>
</dbReference>
<dbReference type="PANTHER" id="PTHR30154:SF34">
    <property type="entry name" value="TRANSCRIPTIONAL REGULATOR AZLB"/>
    <property type="match status" value="1"/>
</dbReference>
<dbReference type="GO" id="GO:0043200">
    <property type="term" value="P:response to amino acid"/>
    <property type="evidence" value="ECO:0007669"/>
    <property type="project" value="TreeGrafter"/>
</dbReference>
<dbReference type="Pfam" id="PF01037">
    <property type="entry name" value="AsnC_trans_reg"/>
    <property type="match status" value="1"/>
</dbReference>
<evidence type="ECO:0000259" key="4">
    <source>
        <dbReference type="PROSITE" id="PS50956"/>
    </source>
</evidence>
<evidence type="ECO:0000256" key="3">
    <source>
        <dbReference type="ARBA" id="ARBA00023163"/>
    </source>
</evidence>
<evidence type="ECO:0000256" key="1">
    <source>
        <dbReference type="ARBA" id="ARBA00023015"/>
    </source>
</evidence>
<keyword evidence="3" id="KW-0804">Transcription</keyword>
<dbReference type="Pfam" id="PF13404">
    <property type="entry name" value="HTH_AsnC-type"/>
    <property type="match status" value="1"/>
</dbReference>
<name>A0A399JAI6_9MICC</name>
<dbReference type="InterPro" id="IPR019887">
    <property type="entry name" value="Tscrpt_reg_AsnC/Lrp_C"/>
</dbReference>
<dbReference type="Gene3D" id="3.30.70.920">
    <property type="match status" value="1"/>
</dbReference>
<dbReference type="GO" id="GO:0005829">
    <property type="term" value="C:cytosol"/>
    <property type="evidence" value="ECO:0007669"/>
    <property type="project" value="TreeGrafter"/>
</dbReference>
<dbReference type="AlphaFoldDB" id="A0A399JAI6"/>
<dbReference type="InterPro" id="IPR011008">
    <property type="entry name" value="Dimeric_a/b-barrel"/>
</dbReference>
<keyword evidence="2" id="KW-0238">DNA-binding</keyword>
<dbReference type="InterPro" id="IPR019888">
    <property type="entry name" value="Tscrpt_reg_AsnC-like"/>
</dbReference>
<dbReference type="Gene3D" id="1.10.10.10">
    <property type="entry name" value="Winged helix-like DNA-binding domain superfamily/Winged helix DNA-binding domain"/>
    <property type="match status" value="1"/>
</dbReference>
<proteinExistence type="predicted"/>
<feature type="domain" description="HTH asnC-type" evidence="4">
    <location>
        <begin position="16"/>
        <end position="76"/>
    </location>
</feature>
<dbReference type="GO" id="GO:0043565">
    <property type="term" value="F:sequence-specific DNA binding"/>
    <property type="evidence" value="ECO:0007669"/>
    <property type="project" value="InterPro"/>
</dbReference>
<organism evidence="5 6">
    <name type="scientific">Galactobacter valiniphilus</name>
    <dbReference type="NCBI Taxonomy" id="2676122"/>
    <lineage>
        <taxon>Bacteria</taxon>
        <taxon>Bacillati</taxon>
        <taxon>Actinomycetota</taxon>
        <taxon>Actinomycetes</taxon>
        <taxon>Micrococcales</taxon>
        <taxon>Micrococcaceae</taxon>
        <taxon>Galactobacter</taxon>
    </lineage>
</organism>
<gene>
    <name evidence="5" type="ORF">DWB68_11950</name>
</gene>
<dbReference type="SMART" id="SM00344">
    <property type="entry name" value="HTH_ASNC"/>
    <property type="match status" value="1"/>
</dbReference>
<dbReference type="SUPFAM" id="SSF54909">
    <property type="entry name" value="Dimeric alpha+beta barrel"/>
    <property type="match status" value="1"/>
</dbReference>
<accession>A0A399JAI6</accession>
<sequence length="160" mass="17448">MPHQTASHSSSELAAVDATNKAIIEQLQEDGRRSYAAIGKAVGLSEAATRARVQRLIEARVMQVVAVTDPVQLGFQRQAMIGIRTRGDMSAAADRLSELPEVDYCVVVAGSYDILAEVVAASDDDLLRIVNAIRDVDGVESTETLLYLSLRKQEYNWGTR</sequence>
<dbReference type="PANTHER" id="PTHR30154">
    <property type="entry name" value="LEUCINE-RESPONSIVE REGULATORY PROTEIN"/>
    <property type="match status" value="1"/>
</dbReference>
<comment type="caution">
    <text evidence="5">The sequence shown here is derived from an EMBL/GenBank/DDBJ whole genome shotgun (WGS) entry which is preliminary data.</text>
</comment>
<keyword evidence="1" id="KW-0805">Transcription regulation</keyword>
<dbReference type="Proteomes" id="UP000265419">
    <property type="component" value="Unassembled WGS sequence"/>
</dbReference>
<dbReference type="InterPro" id="IPR036390">
    <property type="entry name" value="WH_DNA-bd_sf"/>
</dbReference>
<dbReference type="RefSeq" id="WP_119425353.1">
    <property type="nucleotide sequence ID" value="NZ_QQXK01000025.1"/>
</dbReference>
<protein>
    <submittedName>
        <fullName evidence="5">Lrp/AsnC family transcriptional regulator</fullName>
    </submittedName>
</protein>
<evidence type="ECO:0000256" key="2">
    <source>
        <dbReference type="ARBA" id="ARBA00023125"/>
    </source>
</evidence>
<reference evidence="5 6" key="1">
    <citation type="submission" date="2018-07" db="EMBL/GenBank/DDBJ databases">
        <title>Arthrobacter sp. nov., isolated from raw cow's milk with high bacterial count.</title>
        <authorList>
            <person name="Hahne J."/>
            <person name="Isele D."/>
            <person name="Lipski A."/>
        </authorList>
    </citation>
    <scope>NUCLEOTIDE SEQUENCE [LARGE SCALE GENOMIC DNA]</scope>
    <source>
        <strain evidence="5 6">JZ R-35</strain>
    </source>
</reference>
<evidence type="ECO:0000313" key="5">
    <source>
        <dbReference type="EMBL" id="RII41547.1"/>
    </source>
</evidence>
<dbReference type="PROSITE" id="PS50956">
    <property type="entry name" value="HTH_ASNC_2"/>
    <property type="match status" value="1"/>
</dbReference>
<dbReference type="PRINTS" id="PR00033">
    <property type="entry name" value="HTHASNC"/>
</dbReference>
<dbReference type="InterPro" id="IPR036388">
    <property type="entry name" value="WH-like_DNA-bd_sf"/>
</dbReference>
<dbReference type="SUPFAM" id="SSF46785">
    <property type="entry name" value="Winged helix' DNA-binding domain"/>
    <property type="match status" value="1"/>
</dbReference>
<dbReference type="EMBL" id="QQXK01000025">
    <property type="protein sequence ID" value="RII41547.1"/>
    <property type="molecule type" value="Genomic_DNA"/>
</dbReference>
<keyword evidence="6" id="KW-1185">Reference proteome</keyword>